<sequence length="119" mass="13062">MLKSDNATARKVSEGTSTTNFNDLNYNYLRKPRNTLPIAGSIKPSSSSPDSSTTTSSPKPPDLHPHLTHLTVRLITEHLPAMTILIRPTDRPTDSIQTNLLLAYNSHPTSMTIAVRPKS</sequence>
<feature type="compositionally biased region" description="Low complexity" evidence="1">
    <location>
        <begin position="43"/>
        <end position="57"/>
    </location>
</feature>
<reference evidence="3" key="1">
    <citation type="submission" date="2017-05" db="EMBL/GenBank/DDBJ databases">
        <authorList>
            <person name="Song R."/>
            <person name="Chenine A.L."/>
            <person name="Ruprecht R.M."/>
        </authorList>
    </citation>
    <scope>NUCLEOTIDE SEQUENCE [LARGE SCALE GENOMIC DNA]</scope>
</reference>
<organism evidence="2 3">
    <name type="scientific">Zymoseptoria tritici ST99CH_1E4</name>
    <dbReference type="NCBI Taxonomy" id="1276532"/>
    <lineage>
        <taxon>Eukaryota</taxon>
        <taxon>Fungi</taxon>
        <taxon>Dikarya</taxon>
        <taxon>Ascomycota</taxon>
        <taxon>Pezizomycotina</taxon>
        <taxon>Dothideomycetes</taxon>
        <taxon>Dothideomycetidae</taxon>
        <taxon>Mycosphaerellales</taxon>
        <taxon>Mycosphaerellaceae</taxon>
        <taxon>Zymoseptoria</taxon>
    </lineage>
</organism>
<dbReference type="Proteomes" id="UP000245764">
    <property type="component" value="Chromosome 14"/>
</dbReference>
<gene>
    <name evidence="2" type="ORF">ZT1E4_G11598</name>
</gene>
<accession>A0A2H1H8W8</accession>
<protein>
    <submittedName>
        <fullName evidence="2">Uncharacterized protein</fullName>
    </submittedName>
</protein>
<dbReference type="AlphaFoldDB" id="A0A2H1H8W8"/>
<feature type="compositionally biased region" description="Polar residues" evidence="1">
    <location>
        <begin position="14"/>
        <end position="25"/>
    </location>
</feature>
<feature type="region of interest" description="Disordered" evidence="1">
    <location>
        <begin position="1"/>
        <end position="66"/>
    </location>
</feature>
<name>A0A2H1H8W8_ZYMTR</name>
<evidence type="ECO:0000313" key="2">
    <source>
        <dbReference type="EMBL" id="SMR62285.1"/>
    </source>
</evidence>
<evidence type="ECO:0000256" key="1">
    <source>
        <dbReference type="SAM" id="MobiDB-lite"/>
    </source>
</evidence>
<evidence type="ECO:0000313" key="3">
    <source>
        <dbReference type="Proteomes" id="UP000245764"/>
    </source>
</evidence>
<proteinExistence type="predicted"/>
<dbReference type="EMBL" id="LT854266">
    <property type="protein sequence ID" value="SMR62285.1"/>
    <property type="molecule type" value="Genomic_DNA"/>
</dbReference>